<keyword evidence="5" id="KW-1185">Reference proteome</keyword>
<dbReference type="OrthoDB" id="1894372at2759"/>
<dbReference type="GeneID" id="109009514"/>
<organism evidence="5 6">
    <name type="scientific">Juglans regia</name>
    <name type="common">English walnut</name>
    <dbReference type="NCBI Taxonomy" id="51240"/>
    <lineage>
        <taxon>Eukaryota</taxon>
        <taxon>Viridiplantae</taxon>
        <taxon>Streptophyta</taxon>
        <taxon>Embryophyta</taxon>
        <taxon>Tracheophyta</taxon>
        <taxon>Spermatophyta</taxon>
        <taxon>Magnoliopsida</taxon>
        <taxon>eudicotyledons</taxon>
        <taxon>Gunneridae</taxon>
        <taxon>Pentapetalae</taxon>
        <taxon>rosids</taxon>
        <taxon>fabids</taxon>
        <taxon>Fagales</taxon>
        <taxon>Juglandaceae</taxon>
        <taxon>Juglans</taxon>
    </lineage>
</organism>
<keyword evidence="2" id="KW-0812">Transmembrane</keyword>
<accession>A0A2I4GNU6</accession>
<evidence type="ECO:0000256" key="4">
    <source>
        <dbReference type="ARBA" id="ARBA00023136"/>
    </source>
</evidence>
<dbReference type="Pfam" id="PF00335">
    <property type="entry name" value="Tetraspanin"/>
    <property type="match status" value="1"/>
</dbReference>
<dbReference type="AlphaFoldDB" id="A0A2I4GNU6"/>
<evidence type="ECO:0000313" key="5">
    <source>
        <dbReference type="Proteomes" id="UP000235220"/>
    </source>
</evidence>
<sequence>MERCTRCCLHSSIRAVNLVVTICGAGTIVYSLWLLKMWQDGVYELSTISSLPTPWFIYTCLGVGIAVCLSTLVGHMAANCINNYSLCIYIVTICSLVFLEVAVLVAILFNVDWERKLMEYIDEYHEKFESFVIFHLTMCRLVLITILVLQMNVAVLAIILWAIGAEPMIQVSHSDIHYDFNHSFLLRTSTPILHDLRQICRHCQALSRGNPRQSLLSYVKDFLTVRVFGRISNT</sequence>
<keyword evidence="3" id="KW-1133">Transmembrane helix</keyword>
<evidence type="ECO:0000256" key="3">
    <source>
        <dbReference type="ARBA" id="ARBA00022989"/>
    </source>
</evidence>
<dbReference type="STRING" id="51240.A0A2I4GNU6"/>
<comment type="subcellular location">
    <subcellularLocation>
        <location evidence="1">Membrane</location>
        <topology evidence="1">Multi-pass membrane protein</topology>
    </subcellularLocation>
</comment>
<dbReference type="GO" id="GO:0016020">
    <property type="term" value="C:membrane"/>
    <property type="evidence" value="ECO:0007669"/>
    <property type="project" value="UniProtKB-SubCell"/>
</dbReference>
<evidence type="ECO:0000256" key="1">
    <source>
        <dbReference type="ARBA" id="ARBA00004141"/>
    </source>
</evidence>
<protein>
    <submittedName>
        <fullName evidence="6">Tetraspanin-19-like</fullName>
    </submittedName>
</protein>
<reference evidence="6" key="1">
    <citation type="submission" date="2025-08" db="UniProtKB">
        <authorList>
            <consortium name="RefSeq"/>
        </authorList>
    </citation>
    <scope>IDENTIFICATION</scope>
    <source>
        <tissue evidence="6">Leaves</tissue>
    </source>
</reference>
<name>A0A2I4GNU6_JUGRE</name>
<dbReference type="Proteomes" id="UP000235220">
    <property type="component" value="Chromosome 11"/>
</dbReference>
<gene>
    <name evidence="6" type="primary">LOC109009514</name>
</gene>
<evidence type="ECO:0000313" key="6">
    <source>
        <dbReference type="RefSeq" id="XP_018845559.1"/>
    </source>
</evidence>
<proteinExistence type="predicted"/>
<evidence type="ECO:0000256" key="2">
    <source>
        <dbReference type="ARBA" id="ARBA00022692"/>
    </source>
</evidence>
<dbReference type="Gramene" id="Jr11_27190_p1">
    <property type="protein sequence ID" value="cds.Jr11_27190_p1"/>
    <property type="gene ID" value="Jr11_27190"/>
</dbReference>
<dbReference type="RefSeq" id="XP_018845559.1">
    <property type="nucleotide sequence ID" value="XM_018990014.2"/>
</dbReference>
<keyword evidence="4" id="KW-0472">Membrane</keyword>
<dbReference type="KEGG" id="jre:109009514"/>
<dbReference type="InterPro" id="IPR018499">
    <property type="entry name" value="Tetraspanin/Peripherin"/>
</dbReference>